<organism evidence="2">
    <name type="scientific">Methanococcus maripaludis (strain C6 / ATCC BAA-1332)</name>
    <dbReference type="NCBI Taxonomy" id="444158"/>
    <lineage>
        <taxon>Archaea</taxon>
        <taxon>Methanobacteriati</taxon>
        <taxon>Methanobacteriota</taxon>
        <taxon>Methanomada group</taxon>
        <taxon>Methanococci</taxon>
        <taxon>Methanococcales</taxon>
        <taxon>Methanococcaceae</taxon>
        <taxon>Methanococcus</taxon>
    </lineage>
</organism>
<evidence type="ECO:0000259" key="1">
    <source>
        <dbReference type="Pfam" id="PF03551"/>
    </source>
</evidence>
<dbReference type="KEGG" id="mmx:MmarC6_0443"/>
<gene>
    <name evidence="2" type="ordered locus">MmarC6_0443</name>
</gene>
<dbReference type="Pfam" id="PF03551">
    <property type="entry name" value="PadR"/>
    <property type="match status" value="1"/>
</dbReference>
<evidence type="ECO:0000313" key="2">
    <source>
        <dbReference type="EMBL" id="ABX01261.1"/>
    </source>
</evidence>
<dbReference type="InterPro" id="IPR036390">
    <property type="entry name" value="WH_DNA-bd_sf"/>
</dbReference>
<name>A9A6G5_METM6</name>
<dbReference type="STRING" id="444158.MmarC6_0443"/>
<dbReference type="PhylomeDB" id="A9A6G5"/>
<accession>A9A6G5</accession>
<dbReference type="SUPFAM" id="SSF46785">
    <property type="entry name" value="Winged helix' DNA-binding domain"/>
    <property type="match status" value="1"/>
</dbReference>
<dbReference type="OrthoDB" id="373749at2157"/>
<dbReference type="Gene3D" id="1.10.10.10">
    <property type="entry name" value="Winged helix-like DNA-binding domain superfamily/Winged helix DNA-binding domain"/>
    <property type="match status" value="1"/>
</dbReference>
<protein>
    <submittedName>
        <fullName evidence="2">Transcriptional regulator PadR family protein</fullName>
    </submittedName>
</protein>
<dbReference type="HOGENOM" id="CLU_153628_2_0_2"/>
<reference evidence="2" key="1">
    <citation type="submission" date="2007-10" db="EMBL/GenBank/DDBJ databases">
        <title>Complete sequence of Methanococcus maripaludis C6.</title>
        <authorList>
            <consortium name="US DOE Joint Genome Institute"/>
            <person name="Copeland A."/>
            <person name="Lucas S."/>
            <person name="Lapidus A."/>
            <person name="Barry K."/>
            <person name="Glavina del Rio T."/>
            <person name="Dalin E."/>
            <person name="Tice H."/>
            <person name="Pitluck S."/>
            <person name="Clum A."/>
            <person name="Schmutz J."/>
            <person name="Larimer F."/>
            <person name="Land M."/>
            <person name="Hauser L."/>
            <person name="Kyrpides N."/>
            <person name="Mikhailova N."/>
            <person name="Sieprawska-Lupa M."/>
            <person name="Whitman W.B."/>
            <person name="Richardson P."/>
        </authorList>
    </citation>
    <scope>NUCLEOTIDE SEQUENCE [LARGE SCALE GENOMIC DNA]</scope>
    <source>
        <strain evidence="2">C6</strain>
    </source>
</reference>
<dbReference type="eggNOG" id="arCOG01057">
    <property type="taxonomic scope" value="Archaea"/>
</dbReference>
<dbReference type="InterPro" id="IPR036388">
    <property type="entry name" value="WH-like_DNA-bd_sf"/>
</dbReference>
<feature type="domain" description="Transcription regulator PadR N-terminal" evidence="1">
    <location>
        <begin position="15"/>
        <end position="80"/>
    </location>
</feature>
<dbReference type="InterPro" id="IPR005149">
    <property type="entry name" value="Tscrpt_reg_PadR_N"/>
</dbReference>
<dbReference type="AlphaFoldDB" id="A9A6G5"/>
<sequence length="120" mass="14283">MILKLLAKKYVREILEMIEENEELYFSEIMNNLDTHQGSVGRLLSEMVEYDLLSKREDEEGKKLNKTYYSITEHGKLALKIYEYSDKLENIRESKFKMEIKGGKNTNIQTEHLDLKIEYK</sequence>
<proteinExistence type="predicted"/>
<dbReference type="EMBL" id="CP000867">
    <property type="protein sequence ID" value="ABX01261.1"/>
    <property type="molecule type" value="Genomic_DNA"/>
</dbReference>